<protein>
    <submittedName>
        <fullName evidence="1">Uncharacterized protein</fullName>
    </submittedName>
</protein>
<gene>
    <name evidence="1" type="ORF">C7391_1089</name>
</gene>
<sequence length="109" mass="12535">MRHFTDDDAKEYVNTHLKNENDLFKEIISVKYKGTIAGQEENCGGCTLMDGQDCTPPKHYMDVFLIEANDNDNKKHAGYLHMGWSDGGPNCINAYGDYNKMWHQPIYEK</sequence>
<dbReference type="Proteomes" id="UP000294855">
    <property type="component" value="Unassembled WGS sequence"/>
</dbReference>
<organism evidence="1 2">
    <name type="scientific">Methanimicrococcus blatticola</name>
    <dbReference type="NCBI Taxonomy" id="91560"/>
    <lineage>
        <taxon>Archaea</taxon>
        <taxon>Methanobacteriati</taxon>
        <taxon>Methanobacteriota</taxon>
        <taxon>Stenosarchaea group</taxon>
        <taxon>Methanomicrobia</taxon>
        <taxon>Methanosarcinales</taxon>
        <taxon>Methanosarcinaceae</taxon>
        <taxon>Methanimicrococcus</taxon>
    </lineage>
</organism>
<dbReference type="AlphaFoldDB" id="A0A484F6C6"/>
<dbReference type="RefSeq" id="WP_133517534.1">
    <property type="nucleotide sequence ID" value="NZ_JAHDUW010000003.1"/>
</dbReference>
<comment type="caution">
    <text evidence="1">The sequence shown here is derived from an EMBL/GenBank/DDBJ whole genome shotgun (WGS) entry which is preliminary data.</text>
</comment>
<accession>A0A484F6C6</accession>
<evidence type="ECO:0000313" key="1">
    <source>
        <dbReference type="EMBL" id="TDQ68890.1"/>
    </source>
</evidence>
<evidence type="ECO:0000313" key="2">
    <source>
        <dbReference type="Proteomes" id="UP000294855"/>
    </source>
</evidence>
<keyword evidence="2" id="KW-1185">Reference proteome</keyword>
<dbReference type="EMBL" id="SNYS01000008">
    <property type="protein sequence ID" value="TDQ68890.1"/>
    <property type="molecule type" value="Genomic_DNA"/>
</dbReference>
<proteinExistence type="predicted"/>
<reference evidence="1 2" key="1">
    <citation type="submission" date="2019-03" db="EMBL/GenBank/DDBJ databases">
        <title>Genomic Encyclopedia of Type Strains, Phase IV (KMG-IV): sequencing the most valuable type-strain genomes for metagenomic binning, comparative biology and taxonomic classification.</title>
        <authorList>
            <person name="Goeker M."/>
        </authorList>
    </citation>
    <scope>NUCLEOTIDE SEQUENCE [LARGE SCALE GENOMIC DNA]</scope>
    <source>
        <strain evidence="1 2">DSM 13328</strain>
    </source>
</reference>
<name>A0A484F6C6_9EURY</name>